<feature type="compositionally biased region" description="Polar residues" evidence="1">
    <location>
        <begin position="1"/>
        <end position="15"/>
    </location>
</feature>
<dbReference type="AlphaFoldDB" id="A0AAN7W5D5"/>
<feature type="compositionally biased region" description="Acidic residues" evidence="1">
    <location>
        <begin position="706"/>
        <end position="719"/>
    </location>
</feature>
<feature type="domain" description="F-box" evidence="2">
    <location>
        <begin position="23"/>
        <end position="72"/>
    </location>
</feature>
<dbReference type="Proteomes" id="UP001310594">
    <property type="component" value="Unassembled WGS sequence"/>
</dbReference>
<dbReference type="SUPFAM" id="SSF81383">
    <property type="entry name" value="F-box domain"/>
    <property type="match status" value="1"/>
</dbReference>
<evidence type="ECO:0000256" key="1">
    <source>
        <dbReference type="SAM" id="MobiDB-lite"/>
    </source>
</evidence>
<gene>
    <name evidence="3" type="ORF">LTR97_007713</name>
</gene>
<feature type="compositionally biased region" description="Low complexity" evidence="1">
    <location>
        <begin position="660"/>
        <end position="697"/>
    </location>
</feature>
<name>A0AAN7W5D5_9PEZI</name>
<feature type="region of interest" description="Disordered" evidence="1">
    <location>
        <begin position="558"/>
        <end position="610"/>
    </location>
</feature>
<reference evidence="3" key="1">
    <citation type="submission" date="2023-08" db="EMBL/GenBank/DDBJ databases">
        <title>Black Yeasts Isolated from many extreme environments.</title>
        <authorList>
            <person name="Coleine C."/>
            <person name="Stajich J.E."/>
            <person name="Selbmann L."/>
        </authorList>
    </citation>
    <scope>NUCLEOTIDE SEQUENCE</scope>
    <source>
        <strain evidence="3">CCFEE 5810</strain>
    </source>
</reference>
<dbReference type="EMBL" id="JAVRQU010000011">
    <property type="protein sequence ID" value="KAK5697575.1"/>
    <property type="molecule type" value="Genomic_DNA"/>
</dbReference>
<feature type="region of interest" description="Disordered" evidence="1">
    <location>
        <begin position="622"/>
        <end position="719"/>
    </location>
</feature>
<dbReference type="InterPro" id="IPR001810">
    <property type="entry name" value="F-box_dom"/>
</dbReference>
<evidence type="ECO:0000259" key="2">
    <source>
        <dbReference type="PROSITE" id="PS50181"/>
    </source>
</evidence>
<feature type="compositionally biased region" description="Basic residues" evidence="1">
    <location>
        <begin position="566"/>
        <end position="588"/>
    </location>
</feature>
<protein>
    <recommendedName>
        <fullName evidence="2">F-box domain-containing protein</fullName>
    </recommendedName>
</protein>
<feature type="compositionally biased region" description="Acidic residues" evidence="1">
    <location>
        <begin position="422"/>
        <end position="441"/>
    </location>
</feature>
<dbReference type="InterPro" id="IPR036047">
    <property type="entry name" value="F-box-like_dom_sf"/>
</dbReference>
<evidence type="ECO:0000313" key="3">
    <source>
        <dbReference type="EMBL" id="KAK5697575.1"/>
    </source>
</evidence>
<accession>A0AAN7W5D5</accession>
<dbReference type="CDD" id="cd09917">
    <property type="entry name" value="F-box_SF"/>
    <property type="match status" value="1"/>
</dbReference>
<evidence type="ECO:0000313" key="4">
    <source>
        <dbReference type="Proteomes" id="UP001310594"/>
    </source>
</evidence>
<organism evidence="3 4">
    <name type="scientific">Elasticomyces elasticus</name>
    <dbReference type="NCBI Taxonomy" id="574655"/>
    <lineage>
        <taxon>Eukaryota</taxon>
        <taxon>Fungi</taxon>
        <taxon>Dikarya</taxon>
        <taxon>Ascomycota</taxon>
        <taxon>Pezizomycotina</taxon>
        <taxon>Dothideomycetes</taxon>
        <taxon>Dothideomycetidae</taxon>
        <taxon>Mycosphaerellales</taxon>
        <taxon>Teratosphaeriaceae</taxon>
        <taxon>Elasticomyces</taxon>
    </lineage>
</organism>
<feature type="compositionally biased region" description="Gly residues" evidence="1">
    <location>
        <begin position="589"/>
        <end position="598"/>
    </location>
</feature>
<feature type="region of interest" description="Disordered" evidence="1">
    <location>
        <begin position="422"/>
        <end position="452"/>
    </location>
</feature>
<proteinExistence type="predicted"/>
<sequence length="719" mass="77637">MATTDPEATTTVPSDTENDAMPQPRLDKLPEELIDNIAHRLDWDDITSLRQVCTTLEARTFHDFATEHFSAKGFIFTSESLKTLVGIANDKRLNSYLHSVYIVTSMFSENALQCPHVGCHCSWSPTVRESEAYKFYLSDQTQLKKDAEDKKLLTEAFQKLPKLTGLFLADRPHHAECNEGASTYGITKIRRRTGRPPTHSPMIDRSNKDYSKWFTHVWKTMCVALSQSDRSTITRFGIYVDQAPDGLAVHPEFKFTSKTLHGMGKALRNVKTLKLAIQGGNTLIKKDGKLDLKANVELISKFARTMKAAPLEEIKLTYDQTKSSGLFHVAFLQSLDLSKVKKLSLDGACLSARSIVAALGTMQSVTDIRIEKSNLSKGNWVPVLQAMQKLPTLNHLHLMWLQEDGRKVYLLTQREVDREDEWLDDGEDFVDEDTDDDDLPDLEPAPGHEEKTEFNFNDPIVETEKEVPEEDFRSPGCEDSPERGYHVCLDSADKIARYLPIFIKEYNLGESLDDEVGDMGGLPFPPGLIAGPNGGPGPAFGALMTSIFGGVPPPPPGYTGSGAHVHGGHGHGHGGHGHGHGGHGHGHGGHGVGGGHTHGPGPMPPMPPGFVVGNGPGYGFMTGSFPMPGPPPGGVAQQPLPTFPPTAGTNGGPADPSASTTANNGAGSTDATNAGAGAAGANTATPSPATAHASTGAENDFHAYFDTDDEEEQGQWDVD</sequence>
<feature type="region of interest" description="Disordered" evidence="1">
    <location>
        <begin position="1"/>
        <end position="24"/>
    </location>
</feature>
<comment type="caution">
    <text evidence="3">The sequence shown here is derived from an EMBL/GenBank/DDBJ whole genome shotgun (WGS) entry which is preliminary data.</text>
</comment>
<dbReference type="SUPFAM" id="SSF52047">
    <property type="entry name" value="RNI-like"/>
    <property type="match status" value="1"/>
</dbReference>
<dbReference type="PROSITE" id="PS50181">
    <property type="entry name" value="FBOX"/>
    <property type="match status" value="1"/>
</dbReference>